<dbReference type="CDD" id="cd16891">
    <property type="entry name" value="CwlT-like"/>
    <property type="match status" value="1"/>
</dbReference>
<proteinExistence type="predicted"/>
<organism evidence="3 4">
    <name type="scientific">Oribacterium parvum</name>
    <dbReference type="NCBI Taxonomy" id="1501329"/>
    <lineage>
        <taxon>Bacteria</taxon>
        <taxon>Bacillati</taxon>
        <taxon>Bacillota</taxon>
        <taxon>Clostridia</taxon>
        <taxon>Lachnospirales</taxon>
        <taxon>Lachnospiraceae</taxon>
        <taxon>Oribacterium</taxon>
    </lineage>
</organism>
<keyword evidence="1" id="KW-0472">Membrane</keyword>
<dbReference type="InterPro" id="IPR047194">
    <property type="entry name" value="CwlT-like_lysozyme"/>
</dbReference>
<gene>
    <name evidence="3" type="ORF">HXM93_06815</name>
</gene>
<dbReference type="Pfam" id="PF13702">
    <property type="entry name" value="Lysozyme_like"/>
    <property type="match status" value="1"/>
</dbReference>
<evidence type="ECO:0000259" key="2">
    <source>
        <dbReference type="Pfam" id="PF13702"/>
    </source>
</evidence>
<dbReference type="InterPro" id="IPR023346">
    <property type="entry name" value="Lysozyme-like_dom_sf"/>
</dbReference>
<evidence type="ECO:0000313" key="3">
    <source>
        <dbReference type="EMBL" id="MBF1284223.1"/>
    </source>
</evidence>
<accession>A0A930GZW5</accession>
<feature type="transmembrane region" description="Helical" evidence="1">
    <location>
        <begin position="304"/>
        <end position="323"/>
    </location>
</feature>
<keyword evidence="1" id="KW-0812">Transmembrane</keyword>
<protein>
    <submittedName>
        <fullName evidence="3">DUF1304 family protein</fullName>
    </submittedName>
</protein>
<evidence type="ECO:0000313" key="4">
    <source>
        <dbReference type="Proteomes" id="UP000709351"/>
    </source>
</evidence>
<dbReference type="InterPro" id="IPR009732">
    <property type="entry name" value="DUF1304"/>
</dbReference>
<feature type="domain" description="CwlT-like lysozyme" evidence="2">
    <location>
        <begin position="62"/>
        <end position="215"/>
    </location>
</feature>
<dbReference type="EMBL" id="JABZRD010000418">
    <property type="protein sequence ID" value="MBF1284223.1"/>
    <property type="molecule type" value="Genomic_DNA"/>
</dbReference>
<reference evidence="3" key="1">
    <citation type="submission" date="2020-04" db="EMBL/GenBank/DDBJ databases">
        <title>Deep metagenomics examines the oral microbiome during advanced dental caries in children, revealing novel taxa and co-occurrences with host molecules.</title>
        <authorList>
            <person name="Baker J.L."/>
            <person name="Morton J.T."/>
            <person name="Dinis M."/>
            <person name="Alvarez R."/>
            <person name="Tran N.C."/>
            <person name="Knight R."/>
            <person name="Edlund A."/>
        </authorList>
    </citation>
    <scope>NUCLEOTIDE SEQUENCE</scope>
    <source>
        <strain evidence="3">JCVI_24_bin.2</strain>
    </source>
</reference>
<comment type="caution">
    <text evidence="3">The sequence shown here is derived from an EMBL/GenBank/DDBJ whole genome shotgun (WGS) entry which is preliminary data.</text>
</comment>
<dbReference type="AlphaFoldDB" id="A0A930GZW5"/>
<dbReference type="PANTHER" id="PTHR38446">
    <property type="entry name" value="BLL0914 PROTEIN"/>
    <property type="match status" value="1"/>
</dbReference>
<name>A0A930GZW5_9FIRM</name>
<sequence>MKRKRKSSKGNWWQRILGQHRKNSQKGSFFHSVLLASLVFFGFVLFVLLYQKNTAYRWHFPKSVLMHREMREQVAKEKDLSADRDVLYAIMNVESGGRLKDVMQSSESKGLPVNTLDTEESIEQGLSYYKELKMKARELSLDEKSVWQAYNYGIGFLYYVKEHGGLYQDSLAESFAKDLSGGKTVPYRNKIAIQENGGYRYQYGNMFYARLIEENIEKNREKNKMEFSIVNKMLMSGSAVLFLYIMLLETFMTDSESTARVFKMSVKDLKGKKLNTLFKNQGIYNGLLGIALLYGTYRPGGGNMEFSVVILSIMFLVAVYGGLSSDKTIILKQGTLPFLSLVSLFLRW</sequence>
<dbReference type="Proteomes" id="UP000709351">
    <property type="component" value="Unassembled WGS sequence"/>
</dbReference>
<dbReference type="SUPFAM" id="SSF53955">
    <property type="entry name" value="Lysozyme-like"/>
    <property type="match status" value="1"/>
</dbReference>
<feature type="transmembrane region" description="Helical" evidence="1">
    <location>
        <begin position="29"/>
        <end position="50"/>
    </location>
</feature>
<feature type="transmembrane region" description="Helical" evidence="1">
    <location>
        <begin position="281"/>
        <end position="297"/>
    </location>
</feature>
<dbReference type="Pfam" id="PF06993">
    <property type="entry name" value="DUF1304"/>
    <property type="match status" value="1"/>
</dbReference>
<feature type="transmembrane region" description="Helical" evidence="1">
    <location>
        <begin position="229"/>
        <end position="247"/>
    </location>
</feature>
<dbReference type="PANTHER" id="PTHR38446:SF1">
    <property type="entry name" value="BLL0914 PROTEIN"/>
    <property type="match status" value="1"/>
</dbReference>
<dbReference type="Gene3D" id="1.10.530.10">
    <property type="match status" value="1"/>
</dbReference>
<keyword evidence="1" id="KW-1133">Transmembrane helix</keyword>
<evidence type="ECO:0000256" key="1">
    <source>
        <dbReference type="SAM" id="Phobius"/>
    </source>
</evidence>